<comment type="caution">
    <text evidence="3">The sequence shown here is derived from an EMBL/GenBank/DDBJ whole genome shotgun (WGS) entry which is preliminary data.</text>
</comment>
<dbReference type="EMBL" id="JAKKPZ010000054">
    <property type="protein sequence ID" value="KAI1705693.1"/>
    <property type="molecule type" value="Genomic_DNA"/>
</dbReference>
<feature type="compositionally biased region" description="Polar residues" evidence="1">
    <location>
        <begin position="384"/>
        <end position="404"/>
    </location>
</feature>
<accession>A0AAD4R2S1</accession>
<protein>
    <recommendedName>
        <fullName evidence="2">F-box domain-containing protein</fullName>
    </recommendedName>
</protein>
<evidence type="ECO:0000256" key="1">
    <source>
        <dbReference type="SAM" id="MobiDB-lite"/>
    </source>
</evidence>
<dbReference type="Gene3D" id="2.10.25.10">
    <property type="entry name" value="Laminin"/>
    <property type="match status" value="2"/>
</dbReference>
<name>A0AAD4R2S1_9BILA</name>
<dbReference type="PROSITE" id="PS50181">
    <property type="entry name" value="FBOX"/>
    <property type="match status" value="1"/>
</dbReference>
<dbReference type="InterPro" id="IPR001810">
    <property type="entry name" value="F-box_dom"/>
</dbReference>
<dbReference type="CDD" id="cd19941">
    <property type="entry name" value="TIL"/>
    <property type="match status" value="1"/>
</dbReference>
<evidence type="ECO:0000313" key="4">
    <source>
        <dbReference type="Proteomes" id="UP001201812"/>
    </source>
</evidence>
<gene>
    <name evidence="3" type="ORF">DdX_13487</name>
</gene>
<feature type="compositionally biased region" description="Polar residues" evidence="1">
    <location>
        <begin position="411"/>
        <end position="456"/>
    </location>
</feature>
<evidence type="ECO:0000313" key="3">
    <source>
        <dbReference type="EMBL" id="KAI1705693.1"/>
    </source>
</evidence>
<sequence length="608" mass="68167">MRIPSETLRDIFGFAGGNDLDDLSLVSRQFSGVVTTYFAKNRPIRRMFSLDVDHAAFSIVQSEHRSFKKSFRVFEDLLEAIRREPIEIANIRLFNVQNRYRFLDENVKEREGVTHLVRLFHVESVRFIFRSKMPFFKLVRDDERVFIKKLKLVRAKNYTKFIRSLFTGVRRKPKESYFLSIPHGIACGRIELDADKINIKVSDNFIRSGHLWQQSNSKEVNQIVMNRYMFQDDPEDLIENLIMSFHSMDIRMPFKIVVKRMNELSAIEVGPQHNPPLKQAAAMICALAIFLFVSSIGCANAEADPRKLAIPKTLEKLERSQEPIYPYLTQGCKAWEGNCEHKWNQEGECDKQDVICKEGFYRCSEEDPDAPCCVAEENRPLACPQNSTEPTPTPSEQNTTSNATEPEITIFPQNTTSNATDPDPTPSSQNTTLNATQSDTTPVNATELPSTQTTIHLPSAKDCPPNEHYEACPRCGESKCSDLELRSGGDGNDTCAKGHNCHPARCMCNPDFSRNDAGSCVPDGMCSNPKCGSNTHYEECPVCNDVKCDEIVSHQGGIPLPAFPPAQISPLYCLAKGCRCNMGYARDANDNCALVIGAAPDACDFASG</sequence>
<dbReference type="Proteomes" id="UP001201812">
    <property type="component" value="Unassembled WGS sequence"/>
</dbReference>
<feature type="domain" description="F-box" evidence="2">
    <location>
        <begin position="1"/>
        <end position="47"/>
    </location>
</feature>
<dbReference type="AlphaFoldDB" id="A0AAD4R2S1"/>
<evidence type="ECO:0000259" key="2">
    <source>
        <dbReference type="PROSITE" id="PS50181"/>
    </source>
</evidence>
<feature type="region of interest" description="Disordered" evidence="1">
    <location>
        <begin position="383"/>
        <end position="461"/>
    </location>
</feature>
<proteinExistence type="predicted"/>
<keyword evidence="4" id="KW-1185">Reference proteome</keyword>
<organism evidence="3 4">
    <name type="scientific">Ditylenchus destructor</name>
    <dbReference type="NCBI Taxonomy" id="166010"/>
    <lineage>
        <taxon>Eukaryota</taxon>
        <taxon>Metazoa</taxon>
        <taxon>Ecdysozoa</taxon>
        <taxon>Nematoda</taxon>
        <taxon>Chromadorea</taxon>
        <taxon>Rhabditida</taxon>
        <taxon>Tylenchina</taxon>
        <taxon>Tylenchomorpha</taxon>
        <taxon>Sphaerularioidea</taxon>
        <taxon>Anguinidae</taxon>
        <taxon>Anguininae</taxon>
        <taxon>Ditylenchus</taxon>
    </lineage>
</organism>
<reference evidence="3" key="1">
    <citation type="submission" date="2022-01" db="EMBL/GenBank/DDBJ databases">
        <title>Genome Sequence Resource for Two Populations of Ditylenchus destructor, the Migratory Endoparasitic Phytonematode.</title>
        <authorList>
            <person name="Zhang H."/>
            <person name="Lin R."/>
            <person name="Xie B."/>
        </authorList>
    </citation>
    <scope>NUCLEOTIDE SEQUENCE</scope>
    <source>
        <strain evidence="3">BazhouSP</strain>
    </source>
</reference>